<sequence length="68" mass="7423">MTQNIGNADRIVRLAMGIGFFAFLLLVPAPIRWLGILGFIPLLTAYAGSCPMYNVLGIDTRRTAARRG</sequence>
<feature type="transmembrane region" description="Helical" evidence="1">
    <location>
        <begin position="37"/>
        <end position="56"/>
    </location>
</feature>
<proteinExistence type="predicted"/>
<dbReference type="RefSeq" id="WP_184331040.1">
    <property type="nucleotide sequence ID" value="NZ_JACHHZ010000002.1"/>
</dbReference>
<dbReference type="Proteomes" id="UP000588068">
    <property type="component" value="Unassembled WGS sequence"/>
</dbReference>
<feature type="domain" description="Inner membrane protein YgaP-like transmembrane" evidence="2">
    <location>
        <begin position="1"/>
        <end position="62"/>
    </location>
</feature>
<gene>
    <name evidence="3" type="ORF">HNQ60_001921</name>
</gene>
<evidence type="ECO:0000313" key="3">
    <source>
        <dbReference type="EMBL" id="MBB6093043.1"/>
    </source>
</evidence>
<dbReference type="Pfam" id="PF11127">
    <property type="entry name" value="YgaP-like_TM"/>
    <property type="match status" value="1"/>
</dbReference>
<organism evidence="3 4">
    <name type="scientific">Povalibacter uvarum</name>
    <dbReference type="NCBI Taxonomy" id="732238"/>
    <lineage>
        <taxon>Bacteria</taxon>
        <taxon>Pseudomonadati</taxon>
        <taxon>Pseudomonadota</taxon>
        <taxon>Gammaproteobacteria</taxon>
        <taxon>Steroidobacterales</taxon>
        <taxon>Steroidobacteraceae</taxon>
        <taxon>Povalibacter</taxon>
    </lineage>
</organism>
<evidence type="ECO:0000259" key="2">
    <source>
        <dbReference type="Pfam" id="PF11127"/>
    </source>
</evidence>
<comment type="caution">
    <text evidence="3">The sequence shown here is derived from an EMBL/GenBank/DDBJ whole genome shotgun (WGS) entry which is preliminary data.</text>
</comment>
<name>A0A841HJZ5_9GAMM</name>
<dbReference type="AlphaFoldDB" id="A0A841HJZ5"/>
<keyword evidence="1" id="KW-0472">Membrane</keyword>
<keyword evidence="4" id="KW-1185">Reference proteome</keyword>
<feature type="transmembrane region" description="Helical" evidence="1">
    <location>
        <begin position="12"/>
        <end position="31"/>
    </location>
</feature>
<protein>
    <submittedName>
        <fullName evidence="3">Putative RND superfamily exporter protein</fullName>
    </submittedName>
</protein>
<dbReference type="EMBL" id="JACHHZ010000002">
    <property type="protein sequence ID" value="MBB6093043.1"/>
    <property type="molecule type" value="Genomic_DNA"/>
</dbReference>
<keyword evidence="1" id="KW-0812">Transmembrane</keyword>
<evidence type="ECO:0000313" key="4">
    <source>
        <dbReference type="Proteomes" id="UP000588068"/>
    </source>
</evidence>
<accession>A0A841HJZ5</accession>
<keyword evidence="1" id="KW-1133">Transmembrane helix</keyword>
<evidence type="ECO:0000256" key="1">
    <source>
        <dbReference type="SAM" id="Phobius"/>
    </source>
</evidence>
<dbReference type="InterPro" id="IPR021309">
    <property type="entry name" value="YgaP-like_TM"/>
</dbReference>
<reference evidence="3 4" key="1">
    <citation type="submission" date="2020-08" db="EMBL/GenBank/DDBJ databases">
        <title>Genomic Encyclopedia of Type Strains, Phase IV (KMG-IV): sequencing the most valuable type-strain genomes for metagenomic binning, comparative biology and taxonomic classification.</title>
        <authorList>
            <person name="Goeker M."/>
        </authorList>
    </citation>
    <scope>NUCLEOTIDE SEQUENCE [LARGE SCALE GENOMIC DNA]</scope>
    <source>
        <strain evidence="3 4">DSM 26723</strain>
    </source>
</reference>